<evidence type="ECO:0000256" key="3">
    <source>
        <dbReference type="ARBA" id="ARBA00022490"/>
    </source>
</evidence>
<name>A0A9D3PE27_MEGAT</name>
<accession>A0A9D3PE27</accession>
<comment type="caution">
    <text evidence="8">The sequence shown here is derived from an EMBL/GenBank/DDBJ whole genome shotgun (WGS) entry which is preliminary data.</text>
</comment>
<protein>
    <recommendedName>
        <fullName evidence="5">Nuclear transport factor 2</fullName>
    </recommendedName>
</protein>
<feature type="domain" description="NTF2" evidence="7">
    <location>
        <begin position="264"/>
        <end position="375"/>
    </location>
</feature>
<evidence type="ECO:0000256" key="2">
    <source>
        <dbReference type="ARBA" id="ARBA00022448"/>
    </source>
</evidence>
<evidence type="ECO:0000256" key="5">
    <source>
        <dbReference type="ARBA" id="ARBA00026247"/>
    </source>
</evidence>
<evidence type="ECO:0000256" key="1">
    <source>
        <dbReference type="ARBA" id="ARBA00004496"/>
    </source>
</evidence>
<dbReference type="FunFam" id="3.10.450.50:FF:000007">
    <property type="entry name" value="Nuclear transport factor 2"/>
    <property type="match status" value="1"/>
</dbReference>
<evidence type="ECO:0000256" key="6">
    <source>
        <dbReference type="SAM" id="MobiDB-lite"/>
    </source>
</evidence>
<sequence length="382" mass="42724">MDMRIGGAGLLSPLEESSAEVSRDSGVVSQSASSLSMISEGLSSGTVSQSQSFNAAVAQAEPEEPDDQQLILLHTAQSYSSYIRATAIDEIHGLEKSLEEMLTRVDEFVGMLDMIRSDTFQVVNENLPQIHRKSEEMRQIYRKIDKLEAFVKMVAANVNAMEEQVTQAEGEQGTLPGAFKKIFRTMNVPGFLNKPASPRRQQQHHQELPTVFRTEDYFKSTSQAEQVRREFLLLARSRVEVCHSAGGVIGTSITMAEKPVWEQIGTGFVQHYYQQFDANRMNLSDLYTDASCLTWEGEGFQGKNAIMGKINSLPFKTIQHSITAQDHQPTPDSCVLSMVVGQLKADEDQVMGFHQMFLLKNIDNKWICCNDVFRLALHNFGS</sequence>
<gene>
    <name evidence="8" type="ORF">MATL_G00235150</name>
</gene>
<comment type="subcellular location">
    <subcellularLocation>
        <location evidence="1">Cytoplasm</location>
    </subcellularLocation>
</comment>
<dbReference type="GO" id="GO:0005737">
    <property type="term" value="C:cytoplasm"/>
    <property type="evidence" value="ECO:0007669"/>
    <property type="project" value="UniProtKB-SubCell"/>
</dbReference>
<evidence type="ECO:0000313" key="8">
    <source>
        <dbReference type="EMBL" id="KAG7458155.1"/>
    </source>
</evidence>
<keyword evidence="2" id="KW-0813">Transport</keyword>
<organism evidence="8 9">
    <name type="scientific">Megalops atlanticus</name>
    <name type="common">Tarpon</name>
    <name type="synonym">Clupea gigantea</name>
    <dbReference type="NCBI Taxonomy" id="7932"/>
    <lineage>
        <taxon>Eukaryota</taxon>
        <taxon>Metazoa</taxon>
        <taxon>Chordata</taxon>
        <taxon>Craniata</taxon>
        <taxon>Vertebrata</taxon>
        <taxon>Euteleostomi</taxon>
        <taxon>Actinopterygii</taxon>
        <taxon>Neopterygii</taxon>
        <taxon>Teleostei</taxon>
        <taxon>Elopiformes</taxon>
        <taxon>Megalopidae</taxon>
        <taxon>Megalops</taxon>
    </lineage>
</organism>
<evidence type="ECO:0000313" key="9">
    <source>
        <dbReference type="Proteomes" id="UP001046870"/>
    </source>
</evidence>
<feature type="region of interest" description="Disordered" evidence="6">
    <location>
        <begin position="1"/>
        <end position="26"/>
    </location>
</feature>
<dbReference type="InterPro" id="IPR024857">
    <property type="entry name" value="Cappuccino"/>
</dbReference>
<dbReference type="Proteomes" id="UP001046870">
    <property type="component" value="Chromosome 21"/>
</dbReference>
<dbReference type="GO" id="GO:0006606">
    <property type="term" value="P:protein import into nucleus"/>
    <property type="evidence" value="ECO:0007669"/>
    <property type="project" value="UniProtKB-ARBA"/>
</dbReference>
<keyword evidence="4" id="KW-0653">Protein transport</keyword>
<dbReference type="GO" id="GO:0031083">
    <property type="term" value="C:BLOC-1 complex"/>
    <property type="evidence" value="ECO:0007669"/>
    <property type="project" value="TreeGrafter"/>
</dbReference>
<dbReference type="InterPro" id="IPR018222">
    <property type="entry name" value="Nuclear_transport_factor_2_euk"/>
</dbReference>
<dbReference type="Pfam" id="PF02136">
    <property type="entry name" value="NTF2"/>
    <property type="match status" value="1"/>
</dbReference>
<dbReference type="PANTHER" id="PTHR16230">
    <property type="entry name" value="CAPPUCCINO"/>
    <property type="match status" value="1"/>
</dbReference>
<dbReference type="PROSITE" id="PS50177">
    <property type="entry name" value="NTF2_DOMAIN"/>
    <property type="match status" value="1"/>
</dbReference>
<dbReference type="OrthoDB" id="2372305at2759"/>
<proteinExistence type="predicted"/>
<dbReference type="Gene3D" id="3.10.450.50">
    <property type="match status" value="1"/>
</dbReference>
<dbReference type="SUPFAM" id="SSF54427">
    <property type="entry name" value="NTF2-like"/>
    <property type="match status" value="1"/>
</dbReference>
<dbReference type="EMBL" id="JAFDVH010000021">
    <property type="protein sequence ID" value="KAG7458155.1"/>
    <property type="molecule type" value="Genomic_DNA"/>
</dbReference>
<reference evidence="8" key="1">
    <citation type="submission" date="2021-01" db="EMBL/GenBank/DDBJ databases">
        <authorList>
            <person name="Zahm M."/>
            <person name="Roques C."/>
            <person name="Cabau C."/>
            <person name="Klopp C."/>
            <person name="Donnadieu C."/>
            <person name="Jouanno E."/>
            <person name="Lampietro C."/>
            <person name="Louis A."/>
            <person name="Herpin A."/>
            <person name="Echchiki A."/>
            <person name="Berthelot C."/>
            <person name="Parey E."/>
            <person name="Roest-Crollius H."/>
            <person name="Braasch I."/>
            <person name="Postlethwait J."/>
            <person name="Bobe J."/>
            <person name="Montfort J."/>
            <person name="Bouchez O."/>
            <person name="Begum T."/>
            <person name="Mejri S."/>
            <person name="Adams A."/>
            <person name="Chen W.-J."/>
            <person name="Guiguen Y."/>
        </authorList>
    </citation>
    <scope>NUCLEOTIDE SEQUENCE</scope>
    <source>
        <strain evidence="8">YG-15Mar2019-1</strain>
        <tissue evidence="8">Brain</tissue>
    </source>
</reference>
<keyword evidence="3" id="KW-0963">Cytoplasm</keyword>
<dbReference type="CDD" id="cd00780">
    <property type="entry name" value="NTF2"/>
    <property type="match status" value="1"/>
</dbReference>
<dbReference type="InterPro" id="IPR002075">
    <property type="entry name" value="NTF2_dom"/>
</dbReference>
<dbReference type="PANTHER" id="PTHR16230:SF3">
    <property type="entry name" value="BIOGENESIS OF LYSOSOMAL ORGANELLES COMPLEX-1, SUBUNIT 4, CAPPUCCINO"/>
    <property type="match status" value="1"/>
</dbReference>
<keyword evidence="9" id="KW-1185">Reference proteome</keyword>
<evidence type="ECO:0000259" key="7">
    <source>
        <dbReference type="PROSITE" id="PS50177"/>
    </source>
</evidence>
<evidence type="ECO:0000256" key="4">
    <source>
        <dbReference type="ARBA" id="ARBA00022927"/>
    </source>
</evidence>
<dbReference type="InterPro" id="IPR032710">
    <property type="entry name" value="NTF2-like_dom_sf"/>
</dbReference>
<dbReference type="AlphaFoldDB" id="A0A9D3PE27"/>